<evidence type="ECO:0000256" key="1">
    <source>
        <dbReference type="ARBA" id="ARBA00022723"/>
    </source>
</evidence>
<keyword evidence="4" id="KW-0812">Transmembrane</keyword>
<dbReference type="EMBL" id="FUWZ01000003">
    <property type="protein sequence ID" value="SKA28831.1"/>
    <property type="molecule type" value="Genomic_DNA"/>
</dbReference>
<dbReference type="InterPro" id="IPR009056">
    <property type="entry name" value="Cyt_c-like_dom"/>
</dbReference>
<evidence type="ECO:0000313" key="7">
    <source>
        <dbReference type="Proteomes" id="UP000190367"/>
    </source>
</evidence>
<feature type="transmembrane region" description="Helical" evidence="4">
    <location>
        <begin position="12"/>
        <end position="30"/>
    </location>
</feature>
<dbReference type="PROSITE" id="PS51007">
    <property type="entry name" value="CYTC"/>
    <property type="match status" value="1"/>
</dbReference>
<evidence type="ECO:0000256" key="2">
    <source>
        <dbReference type="ARBA" id="ARBA00023004"/>
    </source>
</evidence>
<protein>
    <submittedName>
        <fullName evidence="6">Cytochrome P460</fullName>
    </submittedName>
</protein>
<dbReference type="AlphaFoldDB" id="A0A1T4SLV7"/>
<dbReference type="OrthoDB" id="196738at2"/>
<dbReference type="GO" id="GO:0020037">
    <property type="term" value="F:heme binding"/>
    <property type="evidence" value="ECO:0007669"/>
    <property type="project" value="InterPro"/>
</dbReference>
<evidence type="ECO:0000256" key="4">
    <source>
        <dbReference type="SAM" id="Phobius"/>
    </source>
</evidence>
<dbReference type="InterPro" id="IPR038142">
    <property type="entry name" value="Cytochrome_P460_sp"/>
</dbReference>
<dbReference type="CDD" id="cd20753">
    <property type="entry name" value="cyt_P460_Mc-like"/>
    <property type="match status" value="1"/>
</dbReference>
<sequence>METTKNTKRFKRIYLIPAAVVAVLAGLQLFSEPIASKPVTGHMDEAPAEVLAILQRSCYNCHSNEQQLSWFDQLAPASWAVKKDVDRAREVMNFSEWDKLSSGERTGKMYAILNMMQAGKMPLREYLLLHPGAKITEKDIETVKKYTLSLSGQQVPAKAAAVTTTTAAAAVPKTWPVSPNGVKYTDAFKQWTVISMSTLFDNSIRVIYGNDIAVKAVREENFFPWPDGAIVVKAVWKQVTMPDGEIRPGEFVNAQFMEKNAAKYTTTEGWGFAKFSGQKLAPTGKDALFARKSCISCHRQLAAATGFLFDVPMKVNPKSLTEKIIAQ</sequence>
<dbReference type="Gene3D" id="3.50.70.20">
    <property type="entry name" value="Cytochrome P460"/>
    <property type="match status" value="1"/>
</dbReference>
<evidence type="ECO:0000259" key="5">
    <source>
        <dbReference type="PROSITE" id="PS51007"/>
    </source>
</evidence>
<keyword evidence="2 3" id="KW-0408">Iron</keyword>
<keyword evidence="7" id="KW-1185">Reference proteome</keyword>
<name>A0A1T4SLV7_9BACT</name>
<proteinExistence type="predicted"/>
<dbReference type="RefSeq" id="WP_078670413.1">
    <property type="nucleotide sequence ID" value="NZ_FUWZ01000003.1"/>
</dbReference>
<organism evidence="6 7">
    <name type="scientific">Chitinophaga eiseniae</name>
    <dbReference type="NCBI Taxonomy" id="634771"/>
    <lineage>
        <taxon>Bacteria</taxon>
        <taxon>Pseudomonadati</taxon>
        <taxon>Bacteroidota</taxon>
        <taxon>Chitinophagia</taxon>
        <taxon>Chitinophagales</taxon>
        <taxon>Chitinophagaceae</taxon>
        <taxon>Chitinophaga</taxon>
    </lineage>
</organism>
<dbReference type="Pfam" id="PF16694">
    <property type="entry name" value="Cytochrome_P460"/>
    <property type="match status" value="1"/>
</dbReference>
<dbReference type="GO" id="GO:0046872">
    <property type="term" value="F:metal ion binding"/>
    <property type="evidence" value="ECO:0007669"/>
    <property type="project" value="UniProtKB-KW"/>
</dbReference>
<dbReference type="InterPro" id="IPR032033">
    <property type="entry name" value="Cytochrome_P460"/>
</dbReference>
<keyword evidence="1 3" id="KW-0479">Metal-binding</keyword>
<feature type="domain" description="Cytochrome c" evidence="5">
    <location>
        <begin position="21"/>
        <end position="151"/>
    </location>
</feature>
<evidence type="ECO:0000256" key="3">
    <source>
        <dbReference type="PROSITE-ProRule" id="PRU00433"/>
    </source>
</evidence>
<dbReference type="SMART" id="SM01235">
    <property type="entry name" value="Haem_bd"/>
    <property type="match status" value="1"/>
</dbReference>
<evidence type="ECO:0000313" key="6">
    <source>
        <dbReference type="EMBL" id="SKA28831.1"/>
    </source>
</evidence>
<keyword evidence="4" id="KW-1133">Transmembrane helix</keyword>
<dbReference type="Pfam" id="PF14376">
    <property type="entry name" value="Haem_bd"/>
    <property type="match status" value="1"/>
</dbReference>
<dbReference type="Proteomes" id="UP000190367">
    <property type="component" value="Unassembled WGS sequence"/>
</dbReference>
<dbReference type="STRING" id="634771.SAMN04488128_10333"/>
<keyword evidence="4" id="KW-0472">Membrane</keyword>
<dbReference type="InterPro" id="IPR025992">
    <property type="entry name" value="Haem-bd"/>
</dbReference>
<reference evidence="7" key="1">
    <citation type="submission" date="2017-02" db="EMBL/GenBank/DDBJ databases">
        <authorList>
            <person name="Varghese N."/>
            <person name="Submissions S."/>
        </authorList>
    </citation>
    <scope>NUCLEOTIDE SEQUENCE [LARGE SCALE GENOMIC DNA]</scope>
    <source>
        <strain evidence="7">DSM 22224</strain>
    </source>
</reference>
<accession>A0A1T4SLV7</accession>
<keyword evidence="3" id="KW-0349">Heme</keyword>
<gene>
    <name evidence="6" type="ORF">SAMN04488128_10333</name>
</gene>
<dbReference type="GO" id="GO:0009055">
    <property type="term" value="F:electron transfer activity"/>
    <property type="evidence" value="ECO:0007669"/>
    <property type="project" value="InterPro"/>
</dbReference>